<reference evidence="7 8" key="1">
    <citation type="submission" date="2017-04" db="EMBL/GenBank/DDBJ databases">
        <authorList>
            <person name="Afonso C.L."/>
            <person name="Miller P.J."/>
            <person name="Scott M.A."/>
            <person name="Spackman E."/>
            <person name="Goraichik I."/>
            <person name="Dimitrov K.M."/>
            <person name="Suarez D.L."/>
            <person name="Swayne D.E."/>
        </authorList>
    </citation>
    <scope>NUCLEOTIDE SEQUENCE [LARGE SCALE GENOMIC DNA]</scope>
    <source>
        <strain evidence="7 8">11</strain>
    </source>
</reference>
<keyword evidence="7" id="KW-0436">Ligase</keyword>
<dbReference type="Pfam" id="PF02272">
    <property type="entry name" value="DHHA1"/>
    <property type="match status" value="1"/>
</dbReference>
<dbReference type="Gene3D" id="3.30.980.10">
    <property type="entry name" value="Threonyl-trna Synthetase, Chain A, domain 2"/>
    <property type="match status" value="1"/>
</dbReference>
<dbReference type="InterPro" id="IPR018165">
    <property type="entry name" value="Ala-tRNA-synth_IIc_core"/>
</dbReference>
<organism evidence="7 8">
    <name type="scientific">Paenibacillus aquistagni</name>
    <dbReference type="NCBI Taxonomy" id="1852522"/>
    <lineage>
        <taxon>Bacteria</taxon>
        <taxon>Bacillati</taxon>
        <taxon>Bacillota</taxon>
        <taxon>Bacilli</taxon>
        <taxon>Bacillales</taxon>
        <taxon>Paenibacillaceae</taxon>
        <taxon>Paenibacillus</taxon>
    </lineage>
</organism>
<protein>
    <submittedName>
        <fullName evidence="7">Alanyl-tRNA synthetase</fullName>
    </submittedName>
</protein>
<name>A0A1X7LBU1_9BACL</name>
<dbReference type="PANTHER" id="PTHR43462:SF1">
    <property type="entry name" value="ALANYL-TRNA EDITING PROTEIN AARSD1"/>
    <property type="match status" value="1"/>
</dbReference>
<keyword evidence="7" id="KW-0030">Aminoacyl-tRNA synthetase</keyword>
<gene>
    <name evidence="7" type="ORF">SAMN06295960_3206</name>
</gene>
<evidence type="ECO:0000313" key="8">
    <source>
        <dbReference type="Proteomes" id="UP000193834"/>
    </source>
</evidence>
<dbReference type="Pfam" id="PF07973">
    <property type="entry name" value="tRNA_SAD"/>
    <property type="match status" value="1"/>
</dbReference>
<comment type="cofactor">
    <cofactor evidence="1">
        <name>Zn(2+)</name>
        <dbReference type="ChEBI" id="CHEBI:29105"/>
    </cofactor>
</comment>
<keyword evidence="4" id="KW-0862">Zinc</keyword>
<dbReference type="InterPro" id="IPR018163">
    <property type="entry name" value="Thr/Ala-tRNA-synth_IIc_edit"/>
</dbReference>
<dbReference type="GO" id="GO:0003676">
    <property type="term" value="F:nucleic acid binding"/>
    <property type="evidence" value="ECO:0007669"/>
    <property type="project" value="InterPro"/>
</dbReference>
<dbReference type="SUPFAM" id="SSF50447">
    <property type="entry name" value="Translation proteins"/>
    <property type="match status" value="1"/>
</dbReference>
<dbReference type="InterPro" id="IPR012947">
    <property type="entry name" value="tRNA_SAD"/>
</dbReference>
<dbReference type="Gene3D" id="3.10.310.40">
    <property type="match status" value="1"/>
</dbReference>
<keyword evidence="8" id="KW-1185">Reference proteome</keyword>
<dbReference type="PROSITE" id="PS50860">
    <property type="entry name" value="AA_TRNA_LIGASE_II_ALA"/>
    <property type="match status" value="1"/>
</dbReference>
<dbReference type="PANTHER" id="PTHR43462">
    <property type="entry name" value="ALANYL-TRNA EDITING PROTEIN"/>
    <property type="match status" value="1"/>
</dbReference>
<dbReference type="InterPro" id="IPR051335">
    <property type="entry name" value="Alanyl-tRNA_Editing_Enzymes"/>
</dbReference>
<dbReference type="GO" id="GO:0005737">
    <property type="term" value="C:cytoplasm"/>
    <property type="evidence" value="ECO:0007669"/>
    <property type="project" value="UniProtKB-SubCell"/>
</dbReference>
<keyword evidence="5" id="KW-0175">Coiled coil</keyword>
<proteinExistence type="predicted"/>
<dbReference type="STRING" id="1852522.SAMN06295960_3206"/>
<dbReference type="OrthoDB" id="9812949at2"/>
<feature type="coiled-coil region" evidence="5">
    <location>
        <begin position="244"/>
        <end position="285"/>
    </location>
</feature>
<evidence type="ECO:0000256" key="2">
    <source>
        <dbReference type="ARBA" id="ARBA00004496"/>
    </source>
</evidence>
<comment type="subcellular location">
    <subcellularLocation>
        <location evidence="2">Cytoplasm</location>
    </subcellularLocation>
</comment>
<accession>A0A1X7LBU1</accession>
<dbReference type="EMBL" id="FXAZ01000004">
    <property type="protein sequence ID" value="SMG50964.1"/>
    <property type="molecule type" value="Genomic_DNA"/>
</dbReference>
<dbReference type="Proteomes" id="UP000193834">
    <property type="component" value="Unassembled WGS sequence"/>
</dbReference>
<evidence type="ECO:0000256" key="5">
    <source>
        <dbReference type="SAM" id="Coils"/>
    </source>
</evidence>
<evidence type="ECO:0000259" key="6">
    <source>
        <dbReference type="PROSITE" id="PS50860"/>
    </source>
</evidence>
<dbReference type="AlphaFoldDB" id="A0A1X7LBU1"/>
<dbReference type="GO" id="GO:0006419">
    <property type="term" value="P:alanyl-tRNA aminoacylation"/>
    <property type="evidence" value="ECO:0007669"/>
    <property type="project" value="InterPro"/>
</dbReference>
<dbReference type="GO" id="GO:0004813">
    <property type="term" value="F:alanine-tRNA ligase activity"/>
    <property type="evidence" value="ECO:0007669"/>
    <property type="project" value="InterPro"/>
</dbReference>
<dbReference type="SUPFAM" id="SSF55186">
    <property type="entry name" value="ThrRS/AlaRS common domain"/>
    <property type="match status" value="1"/>
</dbReference>
<feature type="domain" description="Alanyl-transfer RNA synthetases family profile" evidence="6">
    <location>
        <begin position="1"/>
        <end position="235"/>
    </location>
</feature>
<evidence type="ECO:0000256" key="1">
    <source>
        <dbReference type="ARBA" id="ARBA00001947"/>
    </source>
</evidence>
<dbReference type="InterPro" id="IPR003156">
    <property type="entry name" value="DHHA1_dom"/>
</dbReference>
<dbReference type="GO" id="GO:0002161">
    <property type="term" value="F:aminoacyl-tRNA deacylase activity"/>
    <property type="evidence" value="ECO:0007669"/>
    <property type="project" value="UniProtKB-ARBA"/>
</dbReference>
<dbReference type="RefSeq" id="WP_085495709.1">
    <property type="nucleotide sequence ID" value="NZ_FXAZ01000004.1"/>
</dbReference>
<evidence type="ECO:0000256" key="3">
    <source>
        <dbReference type="ARBA" id="ARBA00022723"/>
    </source>
</evidence>
<evidence type="ECO:0000313" key="7">
    <source>
        <dbReference type="EMBL" id="SMG50964.1"/>
    </source>
</evidence>
<dbReference type="Gene3D" id="2.40.30.130">
    <property type="match status" value="1"/>
</dbReference>
<evidence type="ECO:0000256" key="4">
    <source>
        <dbReference type="ARBA" id="ARBA00022833"/>
    </source>
</evidence>
<dbReference type="GO" id="GO:0046872">
    <property type="term" value="F:metal ion binding"/>
    <property type="evidence" value="ECO:0007669"/>
    <property type="project" value="UniProtKB-KW"/>
</dbReference>
<sequence>MTEKLYYNSAYIKEWTSQVARSFEQDGAYYVVLEKTAFYPHGGGQPCDLGRMQDIAVLDVVLEGDEVLHQVEALPASTEVQCVLDWERRFDHMQQHSGQHLLSAMASKLLNTETLSFHLGEEYATIDIALPSLTDEELHKLELEVNQQIYHNREIVSYFVTQEELQKLPVVKPPIVTEAIRIVETKGVEYNPCGGTHVSRTGELGLIKLLRVEKQKGHLRLTFKCGKRALSDYQRNMSILDAVAKRFNTNYHEIMDRVEKWEQEIRAQKAKLDAMSEQLSAYEAQDLVQDKEAELVDRLYDDKSMQELQQLALMTTSMTDRLVLLGSISEQKVVLAHNGASSVSCGAFFKEYLSLYRGKGGGQPKLAQAGFASREDLAAFMEHAKEALS</sequence>
<dbReference type="InterPro" id="IPR009000">
    <property type="entry name" value="Transl_B-barrel_sf"/>
</dbReference>
<keyword evidence="3" id="KW-0479">Metal-binding</keyword>
<dbReference type="GO" id="GO:0005524">
    <property type="term" value="F:ATP binding"/>
    <property type="evidence" value="ECO:0007669"/>
    <property type="project" value="InterPro"/>
</dbReference>
<dbReference type="SMART" id="SM00863">
    <property type="entry name" value="tRNA_SAD"/>
    <property type="match status" value="1"/>
</dbReference>